<dbReference type="CDD" id="cd00170">
    <property type="entry name" value="SEC14"/>
    <property type="match status" value="1"/>
</dbReference>
<dbReference type="eggNOG" id="ENOG502SRUG">
    <property type="taxonomic scope" value="Eukaryota"/>
</dbReference>
<dbReference type="InterPro" id="IPR036273">
    <property type="entry name" value="CRAL/TRIO_N_dom_sf"/>
</dbReference>
<dbReference type="PANTHER" id="PTHR46818:SF1">
    <property type="entry name" value="CHROMOSOME UNDETERMINED SCAFFOLD_125, WHOLE GENOME SHOTGUN SEQUENCE"/>
    <property type="match status" value="1"/>
</dbReference>
<dbReference type="STRING" id="857967.G0R5Z8"/>
<dbReference type="Gene3D" id="3.40.525.10">
    <property type="entry name" value="CRAL-TRIO lipid binding domain"/>
    <property type="match status" value="1"/>
</dbReference>
<keyword evidence="3" id="KW-1185">Reference proteome</keyword>
<dbReference type="OMA" id="VENWICI"/>
<accession>G0R5Z8</accession>
<dbReference type="EMBL" id="GL984387">
    <property type="protein sequence ID" value="EGR27122.1"/>
    <property type="molecule type" value="Genomic_DNA"/>
</dbReference>
<evidence type="ECO:0000313" key="2">
    <source>
        <dbReference type="EMBL" id="EGR27122.1"/>
    </source>
</evidence>
<dbReference type="InParanoid" id="G0R5Z8"/>
<organism evidence="2 3">
    <name type="scientific">Ichthyophthirius multifiliis</name>
    <name type="common">White spot disease agent</name>
    <name type="synonym">Ich</name>
    <dbReference type="NCBI Taxonomy" id="5932"/>
    <lineage>
        <taxon>Eukaryota</taxon>
        <taxon>Sar</taxon>
        <taxon>Alveolata</taxon>
        <taxon>Ciliophora</taxon>
        <taxon>Intramacronucleata</taxon>
        <taxon>Oligohymenophorea</taxon>
        <taxon>Hymenostomatida</taxon>
        <taxon>Ophryoglenina</taxon>
        <taxon>Ichthyophthirius</taxon>
    </lineage>
</organism>
<dbReference type="InterPro" id="IPR001251">
    <property type="entry name" value="CRAL-TRIO_dom"/>
</dbReference>
<feature type="domain" description="CRAL-TRIO" evidence="1">
    <location>
        <begin position="54"/>
        <end position="259"/>
    </location>
</feature>
<gene>
    <name evidence="2" type="ORF">IMG5_201470</name>
</gene>
<dbReference type="InterPro" id="IPR036865">
    <property type="entry name" value="CRAL-TRIO_dom_sf"/>
</dbReference>
<proteinExistence type="predicted"/>
<dbReference type="Proteomes" id="UP000008983">
    <property type="component" value="Unassembled WGS sequence"/>
</dbReference>
<dbReference type="GeneID" id="14903175"/>
<dbReference type="Pfam" id="PF00650">
    <property type="entry name" value="CRAL_TRIO"/>
    <property type="match status" value="1"/>
</dbReference>
<evidence type="ECO:0000313" key="3">
    <source>
        <dbReference type="Proteomes" id="UP000008983"/>
    </source>
</evidence>
<dbReference type="PANTHER" id="PTHR46818">
    <property type="entry name" value="DOMAIN-CONTAINING PROTEIN, PUTATIVE-RELATED"/>
    <property type="match status" value="1"/>
</dbReference>
<dbReference type="OrthoDB" id="75724at2759"/>
<sequence>MIVFGNKYEYLRVTKEEALSIIHPESYIQEFDGKTRKRRIFQDVPYNDFENQKLKEIEQTCFEQKLNHAVLQQKGQLLKFLYSNKFDIQKTYENLKLYIQWLMDPKTFQLNNVSKQYLEKGFAYLGGRDKQYRPSIIFDVPKMLSVELKLEEILPVFNTILWMAQEYQFYNKHIENWQLFDQISKSSTIYFPVNLENIFILHPSNSLKLSWNLVKPFIPKESQEKIQFLDGDDVKKQLLKVFNPDQLEQKYGGSVTDLMNINSSVNPYYSVQGNYNSSKGRPYDSVKYKQQNNCDPSIILNNIFFIQFKYFKSIKYTG</sequence>
<dbReference type="PROSITE" id="PS50191">
    <property type="entry name" value="CRAL_TRIO"/>
    <property type="match status" value="1"/>
</dbReference>
<name>G0R5Z8_ICHMU</name>
<evidence type="ECO:0000259" key="1">
    <source>
        <dbReference type="PROSITE" id="PS50191"/>
    </source>
</evidence>
<dbReference type="SUPFAM" id="SSF52087">
    <property type="entry name" value="CRAL/TRIO domain"/>
    <property type="match status" value="1"/>
</dbReference>
<dbReference type="SUPFAM" id="SSF46938">
    <property type="entry name" value="CRAL/TRIO N-terminal domain"/>
    <property type="match status" value="1"/>
</dbReference>
<dbReference type="RefSeq" id="XP_004024006.1">
    <property type="nucleotide sequence ID" value="XM_004023957.1"/>
</dbReference>
<reference evidence="2 3" key="1">
    <citation type="submission" date="2011-07" db="EMBL/GenBank/DDBJ databases">
        <authorList>
            <person name="Coyne R."/>
            <person name="Brami D."/>
            <person name="Johnson J."/>
            <person name="Hostetler J."/>
            <person name="Hannick L."/>
            <person name="Clark T."/>
            <person name="Cassidy-Hanley D."/>
            <person name="Inman J."/>
        </authorList>
    </citation>
    <scope>NUCLEOTIDE SEQUENCE [LARGE SCALE GENOMIC DNA]</scope>
    <source>
        <strain evidence="2 3">G5</strain>
    </source>
</reference>
<protein>
    <recommendedName>
        <fullName evidence="1">CRAL-TRIO domain-containing protein</fullName>
    </recommendedName>
</protein>
<dbReference type="AlphaFoldDB" id="G0R5Z8"/>